<protein>
    <submittedName>
        <fullName evidence="1">Uncharacterized protein</fullName>
    </submittedName>
</protein>
<keyword evidence="2" id="KW-1185">Reference proteome</keyword>
<proteinExistence type="predicted"/>
<organism evidence="1 2">
    <name type="scientific">Desulfonatronum thiosulfatophilum</name>
    <dbReference type="NCBI Taxonomy" id="617002"/>
    <lineage>
        <taxon>Bacteria</taxon>
        <taxon>Pseudomonadati</taxon>
        <taxon>Thermodesulfobacteriota</taxon>
        <taxon>Desulfovibrionia</taxon>
        <taxon>Desulfovibrionales</taxon>
        <taxon>Desulfonatronaceae</taxon>
        <taxon>Desulfonatronum</taxon>
    </lineage>
</organism>
<dbReference type="EMBL" id="FMXO01000003">
    <property type="protein sequence ID" value="SDB13809.1"/>
    <property type="molecule type" value="Genomic_DNA"/>
</dbReference>
<accession>A0A1G6AZY1</accession>
<reference evidence="1 2" key="1">
    <citation type="submission" date="2016-10" db="EMBL/GenBank/DDBJ databases">
        <authorList>
            <person name="de Groot N.N."/>
        </authorList>
    </citation>
    <scope>NUCLEOTIDE SEQUENCE [LARGE SCALE GENOMIC DNA]</scope>
    <source>
        <strain evidence="1 2">ASO4-2</strain>
    </source>
</reference>
<evidence type="ECO:0000313" key="1">
    <source>
        <dbReference type="EMBL" id="SDB13809.1"/>
    </source>
</evidence>
<dbReference type="OrthoDB" id="5518255at2"/>
<dbReference type="RefSeq" id="WP_092117249.1">
    <property type="nucleotide sequence ID" value="NZ_FMXO01000003.1"/>
</dbReference>
<dbReference type="STRING" id="617002.SAMN05660653_00681"/>
<name>A0A1G6AZY1_9BACT</name>
<evidence type="ECO:0000313" key="2">
    <source>
        <dbReference type="Proteomes" id="UP000198771"/>
    </source>
</evidence>
<dbReference type="AlphaFoldDB" id="A0A1G6AZY1"/>
<dbReference type="Proteomes" id="UP000198771">
    <property type="component" value="Unassembled WGS sequence"/>
</dbReference>
<gene>
    <name evidence="1" type="ORF">SAMN05660653_00681</name>
</gene>
<sequence length="198" mass="23304">MRLTRSLILLLLICVVSQAGCRFRSLPEMLWPDQHDSYFQLTEAWSRSGVVRHGLESETRVVALLKSEEWRRGYVQRYAETFALTDAEAEKMLADQLRAAGEETEFVLAVASTYPEDARLTHRLTQWRILLLENSDQTVSPLEIRPMETHRSKLEAFYPEYHPWQRYYTVRFPKKDRPLVMVFTGPKGQTQLTWPEWI</sequence>